<dbReference type="Pfam" id="PF00156">
    <property type="entry name" value="Pribosyltran"/>
    <property type="match status" value="1"/>
</dbReference>
<dbReference type="CDD" id="cd06223">
    <property type="entry name" value="PRTases_typeI"/>
    <property type="match status" value="1"/>
</dbReference>
<evidence type="ECO:0000313" key="5">
    <source>
        <dbReference type="Proteomes" id="UP000295443"/>
    </source>
</evidence>
<evidence type="ECO:0000259" key="3">
    <source>
        <dbReference type="Pfam" id="PF18912"/>
    </source>
</evidence>
<evidence type="ECO:0000313" key="4">
    <source>
        <dbReference type="EMBL" id="TCJ18170.1"/>
    </source>
</evidence>
<dbReference type="EMBL" id="SJZB01000012">
    <property type="protein sequence ID" value="TCJ18170.1"/>
    <property type="molecule type" value="Genomic_DNA"/>
</dbReference>
<name>A0A4R1BL81_9PROT</name>
<dbReference type="Pfam" id="PF18912">
    <property type="entry name" value="DZR_2"/>
    <property type="match status" value="1"/>
</dbReference>
<proteinExistence type="inferred from homology"/>
<protein>
    <submittedName>
        <fullName evidence="4">ComF family protein</fullName>
    </submittedName>
</protein>
<comment type="caution">
    <text evidence="4">The sequence shown here is derived from an EMBL/GenBank/DDBJ whole genome shotgun (WGS) entry which is preliminary data.</text>
</comment>
<comment type="similarity">
    <text evidence="1">Belongs to the ComF/GntX family.</text>
</comment>
<dbReference type="InterPro" id="IPR029057">
    <property type="entry name" value="PRTase-like"/>
</dbReference>
<evidence type="ECO:0000256" key="1">
    <source>
        <dbReference type="ARBA" id="ARBA00008007"/>
    </source>
</evidence>
<reference evidence="4 5" key="1">
    <citation type="submission" date="2019-03" db="EMBL/GenBank/DDBJ databases">
        <title>Genome sequence of Thiobacillaceae bacterium LSR1, a sulfur-oxidizing bacterium isolated from freshwater sediment.</title>
        <authorList>
            <person name="Li S."/>
        </authorList>
    </citation>
    <scope>NUCLEOTIDE SEQUENCE [LARGE SCALE GENOMIC DNA]</scope>
    <source>
        <strain evidence="4 5">LSR1</strain>
    </source>
</reference>
<feature type="domain" description="Phosphoribosyltransferase" evidence="2">
    <location>
        <begin position="123"/>
        <end position="213"/>
    </location>
</feature>
<organism evidence="4 5">
    <name type="scientific">Parasulfuritortus cantonensis</name>
    <dbReference type="NCBI Taxonomy" id="2528202"/>
    <lineage>
        <taxon>Bacteria</taxon>
        <taxon>Pseudomonadati</taxon>
        <taxon>Pseudomonadota</taxon>
        <taxon>Betaproteobacteria</taxon>
        <taxon>Nitrosomonadales</taxon>
        <taxon>Thiobacillaceae</taxon>
        <taxon>Parasulfuritortus</taxon>
    </lineage>
</organism>
<evidence type="ECO:0000259" key="2">
    <source>
        <dbReference type="Pfam" id="PF00156"/>
    </source>
</evidence>
<sequence length="218" mass="23389">MQARLAQPCLLCGARSRAGLLCPACAADLPRLPAERCPVCAMPTPGGAVCGACLKRAPAYDRTEAVFRYAFPADVLVQRLKYGGQTVLAGYLAGLMAPSARPDLIVAMPLHPHRLRERGYNQAALLAGHLARRLALPFAATACRRLRDTPPQVDLPVKARRRNLRGAFDCTMDLAGRHVALVDDVMTSGASLDELARVVKRAGAAEVSAWVVARTVRD</sequence>
<feature type="domain" description="Double zinc ribbon" evidence="3">
    <location>
        <begin position="7"/>
        <end position="54"/>
    </location>
</feature>
<keyword evidence="5" id="KW-1185">Reference proteome</keyword>
<dbReference type="RefSeq" id="WP_131444768.1">
    <property type="nucleotide sequence ID" value="NZ_SJZB01000012.1"/>
</dbReference>
<dbReference type="PANTHER" id="PTHR47505:SF1">
    <property type="entry name" value="DNA UTILIZATION PROTEIN YHGH"/>
    <property type="match status" value="1"/>
</dbReference>
<dbReference type="InterPro" id="IPR044005">
    <property type="entry name" value="DZR_2"/>
</dbReference>
<gene>
    <name evidence="4" type="ORF">EZJ19_02740</name>
</gene>
<dbReference type="AlphaFoldDB" id="A0A4R1BL81"/>
<accession>A0A4R1BL81</accession>
<dbReference type="PANTHER" id="PTHR47505">
    <property type="entry name" value="DNA UTILIZATION PROTEIN YHGH"/>
    <property type="match status" value="1"/>
</dbReference>
<dbReference type="SUPFAM" id="SSF53271">
    <property type="entry name" value="PRTase-like"/>
    <property type="match status" value="1"/>
</dbReference>
<dbReference type="Gene3D" id="3.40.50.2020">
    <property type="match status" value="1"/>
</dbReference>
<dbReference type="OrthoDB" id="9793412at2"/>
<dbReference type="InterPro" id="IPR000836">
    <property type="entry name" value="PRTase_dom"/>
</dbReference>
<dbReference type="Proteomes" id="UP000295443">
    <property type="component" value="Unassembled WGS sequence"/>
</dbReference>
<dbReference type="InterPro" id="IPR051910">
    <property type="entry name" value="ComF/GntX_DNA_util-trans"/>
</dbReference>